<feature type="chain" id="PRO_5026999661" description="TolB protein" evidence="2">
    <location>
        <begin position="25"/>
        <end position="318"/>
    </location>
</feature>
<reference evidence="3 4" key="1">
    <citation type="submission" date="2020-05" db="EMBL/GenBank/DDBJ databases">
        <title>Complete genome sequence of Gemmatimonas greenlandica TET16.</title>
        <authorList>
            <person name="Zeng Y."/>
        </authorList>
    </citation>
    <scope>NUCLEOTIDE SEQUENCE [LARGE SCALE GENOMIC DNA]</scope>
    <source>
        <strain evidence="3 4">TET16</strain>
    </source>
</reference>
<comment type="similarity">
    <text evidence="1">Belongs to the TolB family.</text>
</comment>
<evidence type="ECO:0000256" key="1">
    <source>
        <dbReference type="ARBA" id="ARBA00009820"/>
    </source>
</evidence>
<proteinExistence type="inferred from homology"/>
<dbReference type="Gene3D" id="2.120.10.30">
    <property type="entry name" value="TolB, C-terminal domain"/>
    <property type="match status" value="2"/>
</dbReference>
<sequence>MPIRTRPRALSALLPLVITTLISAGCQDDSATGPGPQPLPSFDLVFEETSAVGLNSDRLMVRRLDDAVSVPLFGTQVLGGNPSPSADGARVIFVGSRDGDTDDVQDLFVVGRDAPPQRIPLAAGTESSPTLSPDGTRVAYIKRGADAVGRLYVARVDGSSEAAVPIALAPGLSYAYAYPAWSPDGSTLLFSAGAPGNLHLFSARADGAGLRQLTTGAESDTEGAWSPDGRSVAFVRGTSPARTVLMTKELASGVERAFDFPWRNRSPSWSPDGERIAFASNMADNLDYELYVVRVDGSALQRLTNDELQQRAPRWIRR</sequence>
<protein>
    <recommendedName>
        <fullName evidence="5">TolB protein</fullName>
    </recommendedName>
</protein>
<dbReference type="RefSeq" id="WP_171223598.1">
    <property type="nucleotide sequence ID" value="NZ_CP053085.1"/>
</dbReference>
<dbReference type="PANTHER" id="PTHR36842">
    <property type="entry name" value="PROTEIN TOLB HOMOLOG"/>
    <property type="match status" value="1"/>
</dbReference>
<dbReference type="InterPro" id="IPR011659">
    <property type="entry name" value="WD40"/>
</dbReference>
<evidence type="ECO:0000313" key="4">
    <source>
        <dbReference type="Proteomes" id="UP000500938"/>
    </source>
</evidence>
<dbReference type="InterPro" id="IPR011042">
    <property type="entry name" value="6-blade_b-propeller_TolB-like"/>
</dbReference>
<gene>
    <name evidence="3" type="ORF">HKW67_00905</name>
</gene>
<evidence type="ECO:0008006" key="5">
    <source>
        <dbReference type="Google" id="ProtNLM"/>
    </source>
</evidence>
<keyword evidence="2" id="KW-0732">Signal</keyword>
<dbReference type="PROSITE" id="PS51257">
    <property type="entry name" value="PROKAR_LIPOPROTEIN"/>
    <property type="match status" value="1"/>
</dbReference>
<dbReference type="EMBL" id="CP053085">
    <property type="protein sequence ID" value="QJR34172.1"/>
    <property type="molecule type" value="Genomic_DNA"/>
</dbReference>
<feature type="signal peptide" evidence="2">
    <location>
        <begin position="1"/>
        <end position="24"/>
    </location>
</feature>
<dbReference type="SUPFAM" id="SSF82171">
    <property type="entry name" value="DPP6 N-terminal domain-like"/>
    <property type="match status" value="1"/>
</dbReference>
<dbReference type="Pfam" id="PF07676">
    <property type="entry name" value="PD40"/>
    <property type="match status" value="5"/>
</dbReference>
<organism evidence="3 4">
    <name type="scientific">Gemmatimonas groenlandica</name>
    <dbReference type="NCBI Taxonomy" id="2732249"/>
    <lineage>
        <taxon>Bacteria</taxon>
        <taxon>Pseudomonadati</taxon>
        <taxon>Gemmatimonadota</taxon>
        <taxon>Gemmatimonadia</taxon>
        <taxon>Gemmatimonadales</taxon>
        <taxon>Gemmatimonadaceae</taxon>
        <taxon>Gemmatimonas</taxon>
    </lineage>
</organism>
<dbReference type="Proteomes" id="UP000500938">
    <property type="component" value="Chromosome"/>
</dbReference>
<name>A0A6M4IMC3_9BACT</name>
<accession>A0A6M4IMC3</accession>
<dbReference type="KEGG" id="ggr:HKW67_00905"/>
<dbReference type="AlphaFoldDB" id="A0A6M4IMC3"/>
<evidence type="ECO:0000313" key="3">
    <source>
        <dbReference type="EMBL" id="QJR34172.1"/>
    </source>
</evidence>
<evidence type="ECO:0000256" key="2">
    <source>
        <dbReference type="SAM" id="SignalP"/>
    </source>
</evidence>
<dbReference type="PANTHER" id="PTHR36842:SF1">
    <property type="entry name" value="PROTEIN TOLB"/>
    <property type="match status" value="1"/>
</dbReference>
<keyword evidence="4" id="KW-1185">Reference proteome</keyword>